<keyword evidence="2" id="KW-0521">NADP</keyword>
<evidence type="ECO:0000256" key="3">
    <source>
        <dbReference type="ARBA" id="ARBA00023002"/>
    </source>
</evidence>
<dbReference type="PANTHER" id="PTHR43827">
    <property type="entry name" value="2,5-DIKETO-D-GLUCONIC ACID REDUCTASE"/>
    <property type="match status" value="1"/>
</dbReference>
<evidence type="ECO:0000313" key="5">
    <source>
        <dbReference type="EMBL" id="MDS0222302.1"/>
    </source>
</evidence>
<evidence type="ECO:0000256" key="1">
    <source>
        <dbReference type="ARBA" id="ARBA00007905"/>
    </source>
</evidence>
<dbReference type="PROSITE" id="PS00798">
    <property type="entry name" value="ALDOKETO_REDUCTASE_1"/>
    <property type="match status" value="1"/>
</dbReference>
<dbReference type="GO" id="GO:0051596">
    <property type="term" value="P:methylglyoxal catabolic process"/>
    <property type="evidence" value="ECO:0007669"/>
    <property type="project" value="TreeGrafter"/>
</dbReference>
<evidence type="ECO:0000259" key="4">
    <source>
        <dbReference type="Pfam" id="PF00248"/>
    </source>
</evidence>
<dbReference type="GO" id="GO:1990002">
    <property type="term" value="F:methylglyoxal reductase (NADPH) (acetol producing) activity"/>
    <property type="evidence" value="ECO:0007669"/>
    <property type="project" value="TreeGrafter"/>
</dbReference>
<dbReference type="EMBL" id="JAMQOM010000005">
    <property type="protein sequence ID" value="MDS0222302.1"/>
    <property type="molecule type" value="Genomic_DNA"/>
</dbReference>
<evidence type="ECO:0000256" key="2">
    <source>
        <dbReference type="ARBA" id="ARBA00022857"/>
    </source>
</evidence>
<gene>
    <name evidence="5" type="ORF">NDI54_13190</name>
</gene>
<proteinExistence type="inferred from homology"/>
<comment type="caution">
    <text evidence="5">The sequence shown here is derived from an EMBL/GenBank/DDBJ whole genome shotgun (WGS) entry which is preliminary data.</text>
</comment>
<dbReference type="PROSITE" id="PS00062">
    <property type="entry name" value="ALDOKETO_REDUCTASE_2"/>
    <property type="match status" value="1"/>
</dbReference>
<dbReference type="PRINTS" id="PR00069">
    <property type="entry name" value="ALDKETRDTASE"/>
</dbReference>
<dbReference type="InterPro" id="IPR036812">
    <property type="entry name" value="NAD(P)_OxRdtase_dom_sf"/>
</dbReference>
<reference evidence="5 6" key="1">
    <citation type="submission" date="2022-06" db="EMBL/GenBank/DDBJ databases">
        <title>Haloarcula sp. a new haloarchaeum isolate from saline soil.</title>
        <authorList>
            <person name="Strakova D."/>
            <person name="Galisteo C."/>
            <person name="Sanchez-Porro C."/>
            <person name="Ventosa A."/>
        </authorList>
    </citation>
    <scope>NUCLEOTIDE SEQUENCE [LARGE SCALE GENOMIC DNA]</scope>
    <source>
        <strain evidence="5 6">S1AR25-5A</strain>
    </source>
</reference>
<dbReference type="SUPFAM" id="SSF51430">
    <property type="entry name" value="NAD(P)-linked oxidoreductase"/>
    <property type="match status" value="1"/>
</dbReference>
<comment type="similarity">
    <text evidence="1">Belongs to the aldo/keto reductase family.</text>
</comment>
<dbReference type="PIRSF" id="PIRSF000097">
    <property type="entry name" value="AKR"/>
    <property type="match status" value="1"/>
</dbReference>
<evidence type="ECO:0000313" key="6">
    <source>
        <dbReference type="Proteomes" id="UP001253439"/>
    </source>
</evidence>
<dbReference type="AlphaFoldDB" id="A0AAE4F062"/>
<dbReference type="Proteomes" id="UP001253439">
    <property type="component" value="Unassembled WGS sequence"/>
</dbReference>
<dbReference type="Pfam" id="PF00248">
    <property type="entry name" value="Aldo_ket_red"/>
    <property type="match status" value="1"/>
</dbReference>
<accession>A0AAE4F062</accession>
<keyword evidence="3" id="KW-0560">Oxidoreductase</keyword>
<sequence length="270" mass="30278">MEYVTTTRAEVPALGLGTYRLRGQTCTETVSQALEMGYRHIDTAEYYENQAAIGQALADTAVSRDDLFITTKVWRTNLSYEETKRVARESREKLGIETIDLLLIHWPSRSVPIEETIRAMNELQNDGVVRHIGVSNFSVAQLANAREASETPICTNQVEYNPYTDQSDVLEYCIDHDIMLTAYSPLAKGRINDDDTLAAIGDRYGKSPAQVTLRWLLQQQQVAAIPKASSQAHLQANLSIFDFELTDDEMAQIFDLQGGLIDRVRSMLGI</sequence>
<dbReference type="InterPro" id="IPR023210">
    <property type="entry name" value="NADP_OxRdtase_dom"/>
</dbReference>
<dbReference type="RefSeq" id="WP_310896920.1">
    <property type="nucleotide sequence ID" value="NZ_JAMQOM010000005.1"/>
</dbReference>
<name>A0AAE4F062_9EURY</name>
<feature type="domain" description="NADP-dependent oxidoreductase" evidence="4">
    <location>
        <begin position="14"/>
        <end position="253"/>
    </location>
</feature>
<dbReference type="PANTHER" id="PTHR43827:SF3">
    <property type="entry name" value="NADP-DEPENDENT OXIDOREDUCTASE DOMAIN-CONTAINING PROTEIN"/>
    <property type="match status" value="1"/>
</dbReference>
<organism evidence="5 6">
    <name type="scientific">Haloarcula terrestris</name>
    <dbReference type="NCBI Taxonomy" id="2950533"/>
    <lineage>
        <taxon>Archaea</taxon>
        <taxon>Methanobacteriati</taxon>
        <taxon>Methanobacteriota</taxon>
        <taxon>Stenosarchaea group</taxon>
        <taxon>Halobacteria</taxon>
        <taxon>Halobacteriales</taxon>
        <taxon>Haloarculaceae</taxon>
        <taxon>Haloarcula</taxon>
    </lineage>
</organism>
<keyword evidence="6" id="KW-1185">Reference proteome</keyword>
<dbReference type="FunFam" id="3.20.20.100:FF:000002">
    <property type="entry name" value="2,5-diketo-D-gluconic acid reductase A"/>
    <property type="match status" value="1"/>
</dbReference>
<dbReference type="InterPro" id="IPR018170">
    <property type="entry name" value="Aldo/ket_reductase_CS"/>
</dbReference>
<protein>
    <submittedName>
        <fullName evidence="5">Aldo/keto reductase</fullName>
    </submittedName>
</protein>
<dbReference type="Gene3D" id="3.20.20.100">
    <property type="entry name" value="NADP-dependent oxidoreductase domain"/>
    <property type="match status" value="1"/>
</dbReference>
<dbReference type="InterPro" id="IPR020471">
    <property type="entry name" value="AKR"/>
</dbReference>